<dbReference type="Proteomes" id="UP000272613">
    <property type="component" value="Unassembled WGS sequence"/>
</dbReference>
<dbReference type="SUPFAM" id="SSF48150">
    <property type="entry name" value="DNA-glycosylase"/>
    <property type="match status" value="1"/>
</dbReference>
<sequence length="154" mass="17463">MYGAGFVLRVSMNRTVDAAELNIDFSKDPEKALFKWFIASFLMGKRIQSAIACEAYRVIIEQHDRDTPRKLAHCTHRELVKMLGQAHYVRYDESTADRLLALCNKLNTEYAGSLGSVHKASEDRADFEKRLAAFDGVGPKTVEIFMREAGKVLY</sequence>
<proteinExistence type="predicted"/>
<dbReference type="EMBL" id="RBSH01000145">
    <property type="protein sequence ID" value="RMS01681.1"/>
    <property type="molecule type" value="Genomic_DNA"/>
</dbReference>
<organism evidence="1 2">
    <name type="scientific">Pseudomonas coronafaciens pv. garcae</name>
    <dbReference type="NCBI Taxonomy" id="251653"/>
    <lineage>
        <taxon>Bacteria</taxon>
        <taxon>Pseudomonadati</taxon>
        <taxon>Pseudomonadota</taxon>
        <taxon>Gammaproteobacteria</taxon>
        <taxon>Pseudomonadales</taxon>
        <taxon>Pseudomonadaceae</taxon>
        <taxon>Pseudomonas</taxon>
        <taxon>Pseudomonas coronafaciens</taxon>
    </lineage>
</organism>
<dbReference type="GO" id="GO:0003824">
    <property type="term" value="F:catalytic activity"/>
    <property type="evidence" value="ECO:0007669"/>
    <property type="project" value="InterPro"/>
</dbReference>
<dbReference type="GO" id="GO:0006281">
    <property type="term" value="P:DNA repair"/>
    <property type="evidence" value="ECO:0007669"/>
    <property type="project" value="InterPro"/>
</dbReference>
<protein>
    <recommendedName>
        <fullName evidence="3">DNA methylase</fullName>
    </recommendedName>
</protein>
<dbReference type="InterPro" id="IPR011257">
    <property type="entry name" value="DNA_glycosylase"/>
</dbReference>
<dbReference type="Gene3D" id="1.10.340.30">
    <property type="entry name" value="Hypothetical protein, domain 2"/>
    <property type="match status" value="1"/>
</dbReference>
<gene>
    <name evidence="1" type="ORF">ALP74_01945</name>
</gene>
<evidence type="ECO:0000313" key="2">
    <source>
        <dbReference type="Proteomes" id="UP000272613"/>
    </source>
</evidence>
<reference evidence="1 2" key="1">
    <citation type="submission" date="2018-08" db="EMBL/GenBank/DDBJ databases">
        <title>Recombination of ecologically and evolutionarily significant loci maintains genetic cohesion in the Pseudomonas syringae species complex.</title>
        <authorList>
            <person name="Dillon M."/>
            <person name="Thakur S."/>
            <person name="Almeida R.N.D."/>
            <person name="Weir B.S."/>
            <person name="Guttman D.S."/>
        </authorList>
    </citation>
    <scope>NUCLEOTIDE SEQUENCE [LARGE SCALE GENOMIC DNA]</scope>
    <source>
        <strain evidence="1 2">ICMP 5019</strain>
    </source>
</reference>
<evidence type="ECO:0000313" key="1">
    <source>
        <dbReference type="EMBL" id="RMS01681.1"/>
    </source>
</evidence>
<evidence type="ECO:0008006" key="3">
    <source>
        <dbReference type="Google" id="ProtNLM"/>
    </source>
</evidence>
<dbReference type="AlphaFoldDB" id="A0AB37QTG8"/>
<accession>A0AB37QTG8</accession>
<name>A0AB37QTG8_9PSED</name>
<comment type="caution">
    <text evidence="1">The sequence shown here is derived from an EMBL/GenBank/DDBJ whole genome shotgun (WGS) entry which is preliminary data.</text>
</comment>